<gene>
    <name evidence="1" type="ORF">GGR06_001917</name>
</gene>
<evidence type="ECO:0000313" key="1">
    <source>
        <dbReference type="EMBL" id="MBB4044128.1"/>
    </source>
</evidence>
<name>A0A840D171_9BACE</name>
<protein>
    <submittedName>
        <fullName evidence="1">Uncharacterized protein</fullName>
    </submittedName>
</protein>
<evidence type="ECO:0000313" key="2">
    <source>
        <dbReference type="Proteomes" id="UP000560658"/>
    </source>
</evidence>
<dbReference type="EMBL" id="JACIER010000006">
    <property type="protein sequence ID" value="MBB4044128.1"/>
    <property type="molecule type" value="Genomic_DNA"/>
</dbReference>
<proteinExistence type="predicted"/>
<sequence>MKKAVKPFQIANYYRLIRYTRLSTELAISGL</sequence>
<reference evidence="1" key="1">
    <citation type="submission" date="2020-08" db="EMBL/GenBank/DDBJ databases">
        <title>Genomic Encyclopedia of Type Strains, Phase IV (KMG-IV): sequencing the most valuable type-strain genomes for metagenomic binning, comparative biology and taxonomic classification.</title>
        <authorList>
            <person name="Goeker M."/>
        </authorList>
    </citation>
    <scope>NUCLEOTIDE SEQUENCE [LARGE SCALE GENOMIC DNA]</scope>
    <source>
        <strain evidence="1">DSM 105720</strain>
    </source>
</reference>
<accession>A0A840D171</accession>
<keyword evidence="2" id="KW-1185">Reference proteome</keyword>
<organism evidence="1 2">
    <name type="scientific">Bacteroides reticulotermitis</name>
    <dbReference type="NCBI Taxonomy" id="1133319"/>
    <lineage>
        <taxon>Bacteria</taxon>
        <taxon>Pseudomonadati</taxon>
        <taxon>Bacteroidota</taxon>
        <taxon>Bacteroidia</taxon>
        <taxon>Bacteroidales</taxon>
        <taxon>Bacteroidaceae</taxon>
        <taxon>Bacteroides</taxon>
    </lineage>
</organism>
<dbReference type="Proteomes" id="UP000560658">
    <property type="component" value="Unassembled WGS sequence"/>
</dbReference>
<dbReference type="AlphaFoldDB" id="A0A840D171"/>
<comment type="caution">
    <text evidence="1">The sequence shown here is derived from an EMBL/GenBank/DDBJ whole genome shotgun (WGS) entry which is preliminary data.</text>
</comment>